<keyword evidence="3" id="KW-1185">Reference proteome</keyword>
<feature type="transmembrane region" description="Helical" evidence="1">
    <location>
        <begin position="20"/>
        <end position="45"/>
    </location>
</feature>
<evidence type="ECO:0000313" key="3">
    <source>
        <dbReference type="Proteomes" id="UP001595916"/>
    </source>
</evidence>
<evidence type="ECO:0000313" key="2">
    <source>
        <dbReference type="EMBL" id="MFC4804065.1"/>
    </source>
</evidence>
<evidence type="ECO:0008006" key="4">
    <source>
        <dbReference type="Google" id="ProtNLM"/>
    </source>
</evidence>
<keyword evidence="1" id="KW-1133">Transmembrane helix</keyword>
<proteinExistence type="predicted"/>
<dbReference type="Proteomes" id="UP001595916">
    <property type="component" value="Unassembled WGS sequence"/>
</dbReference>
<evidence type="ECO:0000256" key="1">
    <source>
        <dbReference type="SAM" id="Phobius"/>
    </source>
</evidence>
<accession>A0ABV9QIC0</accession>
<dbReference type="RefSeq" id="WP_379787549.1">
    <property type="nucleotide sequence ID" value="NZ_JBHSHL010000011.1"/>
</dbReference>
<comment type="caution">
    <text evidence="2">The sequence shown here is derived from an EMBL/GenBank/DDBJ whole genome shotgun (WGS) entry which is preliminary data.</text>
</comment>
<keyword evidence="1" id="KW-0472">Membrane</keyword>
<protein>
    <recommendedName>
        <fullName evidence="4">YcxB-like protein domain-containing protein</fullName>
    </recommendedName>
</protein>
<feature type="transmembrane region" description="Helical" evidence="1">
    <location>
        <begin position="57"/>
        <end position="74"/>
    </location>
</feature>
<sequence length="177" mass="20919">MRAIKISRKVDKWEYRKFLYLILFHRKVGVLVYIFLLSLLGGFFISRTASGLDPVRMIVTTLILHLVVVVALVLRYEKRNIKFSGLNKVDFYSIIHNLTFEEDKAVVSLKDRKEHGSFTYRDLVLVMEAKTMLIVFFDKNFGTYISKKETPKEEYKELQGFLKEKMGDRYKKTRSIF</sequence>
<gene>
    <name evidence="2" type="ORF">ACFO4R_03125</name>
</gene>
<reference evidence="3" key="1">
    <citation type="journal article" date="2019" name="Int. J. Syst. Evol. Microbiol.">
        <title>The Global Catalogue of Microorganisms (GCM) 10K type strain sequencing project: providing services to taxonomists for standard genome sequencing and annotation.</title>
        <authorList>
            <consortium name="The Broad Institute Genomics Platform"/>
            <consortium name="The Broad Institute Genome Sequencing Center for Infectious Disease"/>
            <person name="Wu L."/>
            <person name="Ma J."/>
        </authorList>
    </citation>
    <scope>NUCLEOTIDE SEQUENCE [LARGE SCALE GENOMIC DNA]</scope>
    <source>
        <strain evidence="3">CCUG 46385</strain>
    </source>
</reference>
<organism evidence="2 3">
    <name type="scientific">Filifactor villosus</name>
    <dbReference type="NCBI Taxonomy" id="29374"/>
    <lineage>
        <taxon>Bacteria</taxon>
        <taxon>Bacillati</taxon>
        <taxon>Bacillota</taxon>
        <taxon>Clostridia</taxon>
        <taxon>Peptostreptococcales</taxon>
        <taxon>Filifactoraceae</taxon>
        <taxon>Filifactor</taxon>
    </lineage>
</organism>
<name>A0ABV9QIC0_9FIRM</name>
<dbReference type="EMBL" id="JBHSHL010000011">
    <property type="protein sequence ID" value="MFC4804065.1"/>
    <property type="molecule type" value="Genomic_DNA"/>
</dbReference>
<keyword evidence="1" id="KW-0812">Transmembrane</keyword>